<evidence type="ECO:0000313" key="7">
    <source>
        <dbReference type="Proteomes" id="UP000228964"/>
    </source>
</evidence>
<comment type="cofactor">
    <cofactor evidence="4">
        <name>Zn(2+)</name>
        <dbReference type="ChEBI" id="CHEBI:29105"/>
    </cofactor>
    <text evidence="4">Binds 1 zinc ion per subunit.</text>
</comment>
<gene>
    <name evidence="4" type="primary">mtaD</name>
    <name evidence="6" type="ORF">COT96_02305</name>
</gene>
<evidence type="ECO:0000256" key="2">
    <source>
        <dbReference type="ARBA" id="ARBA00022801"/>
    </source>
</evidence>
<organism evidence="6 7">
    <name type="scientific">Candidatus Falkowbacteria bacterium CG10_big_fil_rev_8_21_14_0_10_38_22</name>
    <dbReference type="NCBI Taxonomy" id="1974564"/>
    <lineage>
        <taxon>Bacteria</taxon>
        <taxon>Candidatus Falkowiibacteriota</taxon>
    </lineage>
</organism>
<dbReference type="EC" id="3.5.4.28" evidence="4"/>
<sequence length="437" mass="48950">MTDIFMDCDLIIKGKYVLPIDEKLSVIKDGMVIIDKGKIIDLGEKRILAKKYNGKEIIDAKDSIVMPGLINTHTHAAMSYFRGLADDLPLKIWLEEYIWPAEAKFLNPGFIKQSAELACLEMLKSGITCFNDMYFFEEITASVAEQFGLRAVLGEAILNFPTPSCATPAETINKTLELYQKFKNSQLIKVILAPHSIYTCAGEILKKVKFLADRYNLLIHSHISETKKEVEDSQKKYLKSPIEYLDSLNFLSDKVIAAHSVWLSGNDLKIYQDRGVKVSHCPMSNMKLASGVALLPQMIKRGITVGLGTDSAASNNTLDLFTDMRACALLHKVSNLDPTLVNARQVVKMVTINGAKVLNWDKEIGSLEVGKQADIITINLDQPHLLPLHDPYSHLVYCVNSADVENVIINGRIIMKQREVKNIDEAKIIKQAKRFKI</sequence>
<dbReference type="SUPFAM" id="SSF51556">
    <property type="entry name" value="Metallo-dependent hydrolases"/>
    <property type="match status" value="1"/>
</dbReference>
<dbReference type="GO" id="GO:0090614">
    <property type="term" value="F:5'-methylthioadenosine deaminase activity"/>
    <property type="evidence" value="ECO:0007669"/>
    <property type="project" value="UniProtKB-UniRule"/>
</dbReference>
<comment type="caution">
    <text evidence="6">The sequence shown here is derived from an EMBL/GenBank/DDBJ whole genome shotgun (WGS) entry which is preliminary data.</text>
</comment>
<dbReference type="InterPro" id="IPR011059">
    <property type="entry name" value="Metal-dep_hydrolase_composite"/>
</dbReference>
<dbReference type="InterPro" id="IPR032466">
    <property type="entry name" value="Metal_Hydrolase"/>
</dbReference>
<dbReference type="InterPro" id="IPR006680">
    <property type="entry name" value="Amidohydro-rel"/>
</dbReference>
<accession>A0A2M6WQD0</accession>
<evidence type="ECO:0000256" key="1">
    <source>
        <dbReference type="ARBA" id="ARBA00022723"/>
    </source>
</evidence>
<feature type="binding site" evidence="4">
    <location>
        <position position="310"/>
    </location>
    <ligand>
        <name>Zn(2+)</name>
        <dbReference type="ChEBI" id="CHEBI:29105"/>
    </ligand>
</feature>
<protein>
    <recommendedName>
        <fullName evidence="4">5-methylthioadenosine/S-adenosylhomocysteine deaminase</fullName>
        <shortName evidence="4">MTA/SAH deaminase</shortName>
        <ecNumber evidence="4">3.5.4.28</ecNumber>
        <ecNumber evidence="4">3.5.4.31</ecNumber>
    </recommendedName>
</protein>
<comment type="caution">
    <text evidence="4">Lacks conserved residue(s) required for the propagation of feature annotation.</text>
</comment>
<feature type="domain" description="Amidohydrolase-related" evidence="5">
    <location>
        <begin position="64"/>
        <end position="413"/>
    </location>
</feature>
<keyword evidence="2 4" id="KW-0378">Hydrolase</keyword>
<feature type="binding site" evidence="4">
    <location>
        <position position="310"/>
    </location>
    <ligand>
        <name>substrate</name>
    </ligand>
</feature>
<dbReference type="InterPro" id="IPR050287">
    <property type="entry name" value="MTA/SAH_deaminase"/>
</dbReference>
<dbReference type="InterPro" id="IPR023512">
    <property type="entry name" value="Deaminase_MtaD/DadD"/>
</dbReference>
<dbReference type="EC" id="3.5.4.31" evidence="4"/>
<dbReference type="FunFam" id="3.20.20.140:FF:000014">
    <property type="entry name" value="5-methylthioadenosine/S-adenosylhomocysteine deaminase"/>
    <property type="match status" value="1"/>
</dbReference>
<keyword evidence="3 4" id="KW-0862">Zinc</keyword>
<feature type="binding site" evidence="4">
    <location>
        <position position="73"/>
    </location>
    <ligand>
        <name>Zn(2+)</name>
        <dbReference type="ChEBI" id="CHEBI:29105"/>
    </ligand>
</feature>
<feature type="binding site" evidence="4">
    <location>
        <position position="222"/>
    </location>
    <ligand>
        <name>Zn(2+)</name>
        <dbReference type="ChEBI" id="CHEBI:29105"/>
    </ligand>
</feature>
<keyword evidence="1 4" id="KW-0479">Metal-binding</keyword>
<reference evidence="7" key="1">
    <citation type="submission" date="2017-09" db="EMBL/GenBank/DDBJ databases">
        <title>Depth-based differentiation of microbial function through sediment-hosted aquifers and enrichment of novel symbionts in the deep terrestrial subsurface.</title>
        <authorList>
            <person name="Probst A.J."/>
            <person name="Ladd B."/>
            <person name="Jarett J.K."/>
            <person name="Geller-Mcgrath D.E."/>
            <person name="Sieber C.M.K."/>
            <person name="Emerson J.B."/>
            <person name="Anantharaman K."/>
            <person name="Thomas B.C."/>
            <person name="Malmstrom R."/>
            <person name="Stieglmeier M."/>
            <person name="Klingl A."/>
            <person name="Woyke T."/>
            <person name="Ryan C.M."/>
            <person name="Banfield J.F."/>
        </authorList>
    </citation>
    <scope>NUCLEOTIDE SEQUENCE [LARGE SCALE GENOMIC DNA]</scope>
</reference>
<dbReference type="GO" id="GO:0046872">
    <property type="term" value="F:metal ion binding"/>
    <property type="evidence" value="ECO:0007669"/>
    <property type="project" value="UniProtKB-KW"/>
</dbReference>
<dbReference type="Gene3D" id="3.20.20.140">
    <property type="entry name" value="Metal-dependent hydrolases"/>
    <property type="match status" value="1"/>
</dbReference>
<dbReference type="SUPFAM" id="SSF51338">
    <property type="entry name" value="Composite domain of metallo-dependent hydrolases"/>
    <property type="match status" value="1"/>
</dbReference>
<dbReference type="Pfam" id="PF01979">
    <property type="entry name" value="Amidohydro_1"/>
    <property type="match status" value="1"/>
</dbReference>
<feature type="binding site" evidence="4">
    <location>
        <position position="75"/>
    </location>
    <ligand>
        <name>Zn(2+)</name>
        <dbReference type="ChEBI" id="CHEBI:29105"/>
    </ligand>
</feature>
<dbReference type="EMBL" id="PFAO01000056">
    <property type="protein sequence ID" value="PIT94956.1"/>
    <property type="molecule type" value="Genomic_DNA"/>
</dbReference>
<evidence type="ECO:0000259" key="5">
    <source>
        <dbReference type="Pfam" id="PF01979"/>
    </source>
</evidence>
<dbReference type="Gene3D" id="2.30.40.10">
    <property type="entry name" value="Urease, subunit C, domain 1"/>
    <property type="match status" value="1"/>
</dbReference>
<dbReference type="Proteomes" id="UP000228964">
    <property type="component" value="Unassembled WGS sequence"/>
</dbReference>
<evidence type="ECO:0000313" key="6">
    <source>
        <dbReference type="EMBL" id="PIT94956.1"/>
    </source>
</evidence>
<feature type="binding site" evidence="4">
    <location>
        <position position="102"/>
    </location>
    <ligand>
        <name>substrate</name>
    </ligand>
</feature>
<dbReference type="HAMAP" id="MF_01281">
    <property type="entry name" value="MTA_SAH_deamin"/>
    <property type="match status" value="1"/>
</dbReference>
<comment type="catalytic activity">
    <reaction evidence="4">
        <text>S-adenosyl-L-homocysteine + H2O + H(+) = S-inosyl-L-homocysteine + NH4(+)</text>
        <dbReference type="Rhea" id="RHEA:20716"/>
        <dbReference type="ChEBI" id="CHEBI:15377"/>
        <dbReference type="ChEBI" id="CHEBI:15378"/>
        <dbReference type="ChEBI" id="CHEBI:28938"/>
        <dbReference type="ChEBI" id="CHEBI:57856"/>
        <dbReference type="ChEBI" id="CHEBI:57985"/>
        <dbReference type="EC" id="3.5.4.28"/>
    </reaction>
</comment>
<feature type="binding site" evidence="4">
    <location>
        <position position="195"/>
    </location>
    <ligand>
        <name>substrate</name>
    </ligand>
</feature>
<comment type="similarity">
    <text evidence="4">Belongs to the metallo-dependent hydrolases superfamily. MTA/SAH deaminase family.</text>
</comment>
<dbReference type="PANTHER" id="PTHR43794:SF11">
    <property type="entry name" value="AMIDOHYDROLASE-RELATED DOMAIN-CONTAINING PROTEIN"/>
    <property type="match status" value="1"/>
</dbReference>
<dbReference type="CDD" id="cd01298">
    <property type="entry name" value="ATZ_TRZ_like"/>
    <property type="match status" value="1"/>
</dbReference>
<evidence type="ECO:0000256" key="3">
    <source>
        <dbReference type="ARBA" id="ARBA00022833"/>
    </source>
</evidence>
<evidence type="ECO:0000256" key="4">
    <source>
        <dbReference type="HAMAP-Rule" id="MF_01281"/>
    </source>
</evidence>
<dbReference type="GO" id="GO:0050270">
    <property type="term" value="F:S-adenosylhomocysteine deaminase activity"/>
    <property type="evidence" value="ECO:0007669"/>
    <property type="project" value="UniProtKB-UniRule"/>
</dbReference>
<proteinExistence type="inferred from homology"/>
<dbReference type="AlphaFoldDB" id="A0A2M6WQD0"/>
<comment type="function">
    <text evidence="4">Catalyzes the deamination of 5-methylthioadenosine and S-adenosyl-L-homocysteine into 5-methylthioinosine and S-inosyl-L-homocysteine, respectively. Is also able to deaminate adenosine.</text>
</comment>
<comment type="catalytic activity">
    <reaction evidence="4">
        <text>S-methyl-5'-thioadenosine + H2O + H(+) = S-methyl-5'-thioinosine + NH4(+)</text>
        <dbReference type="Rhea" id="RHEA:25025"/>
        <dbReference type="ChEBI" id="CHEBI:15377"/>
        <dbReference type="ChEBI" id="CHEBI:15378"/>
        <dbReference type="ChEBI" id="CHEBI:17509"/>
        <dbReference type="ChEBI" id="CHEBI:28938"/>
        <dbReference type="ChEBI" id="CHEBI:48595"/>
        <dbReference type="EC" id="3.5.4.31"/>
    </reaction>
</comment>
<dbReference type="PANTHER" id="PTHR43794">
    <property type="entry name" value="AMINOHYDROLASE SSNA-RELATED"/>
    <property type="match status" value="1"/>
</dbReference>
<name>A0A2M6WQD0_9BACT</name>
<feature type="binding site" evidence="4">
    <location>
        <position position="225"/>
    </location>
    <ligand>
        <name>substrate</name>
    </ligand>
</feature>